<feature type="transmembrane region" description="Helical" evidence="6">
    <location>
        <begin position="125"/>
        <end position="143"/>
    </location>
</feature>
<dbReference type="InterPro" id="IPR002293">
    <property type="entry name" value="AA/rel_permease1"/>
</dbReference>
<evidence type="ECO:0000256" key="3">
    <source>
        <dbReference type="ARBA" id="ARBA00022692"/>
    </source>
</evidence>
<feature type="transmembrane region" description="Helical" evidence="6">
    <location>
        <begin position="404"/>
        <end position="422"/>
    </location>
</feature>
<feature type="transmembrane region" description="Helical" evidence="6">
    <location>
        <begin position="345"/>
        <end position="365"/>
    </location>
</feature>
<feature type="transmembrane region" description="Helical" evidence="6">
    <location>
        <begin position="87"/>
        <end position="113"/>
    </location>
</feature>
<feature type="transmembrane region" description="Helical" evidence="6">
    <location>
        <begin position="155"/>
        <end position="175"/>
    </location>
</feature>
<comment type="subcellular location">
    <subcellularLocation>
        <location evidence="1">Cell membrane</location>
        <topology evidence="1">Multi-pass membrane protein</topology>
    </subcellularLocation>
</comment>
<dbReference type="KEGG" id="bvo:Pan97_16170"/>
<dbReference type="EMBL" id="CP036289">
    <property type="protein sequence ID" value="QDU74607.1"/>
    <property type="molecule type" value="Genomic_DNA"/>
</dbReference>
<evidence type="ECO:0000313" key="8">
    <source>
        <dbReference type="Proteomes" id="UP000318626"/>
    </source>
</evidence>
<protein>
    <submittedName>
        <fullName evidence="7">Inner membrane transport protein YbaT</fullName>
    </submittedName>
</protein>
<evidence type="ECO:0000256" key="1">
    <source>
        <dbReference type="ARBA" id="ARBA00004651"/>
    </source>
</evidence>
<evidence type="ECO:0000256" key="2">
    <source>
        <dbReference type="ARBA" id="ARBA00022475"/>
    </source>
</evidence>
<feature type="transmembrane region" description="Helical" evidence="6">
    <location>
        <begin position="225"/>
        <end position="245"/>
    </location>
</feature>
<gene>
    <name evidence="7" type="primary">ybaT_1</name>
    <name evidence="7" type="ORF">Pan97_16170</name>
</gene>
<dbReference type="AlphaFoldDB" id="A0A518C5W3"/>
<reference evidence="8" key="1">
    <citation type="submission" date="2019-02" db="EMBL/GenBank/DDBJ databases">
        <title>Deep-cultivation of Planctomycetes and their phenomic and genomic characterization uncovers novel biology.</title>
        <authorList>
            <person name="Wiegand S."/>
            <person name="Jogler M."/>
            <person name="Boedeker C."/>
            <person name="Pinto D."/>
            <person name="Vollmers J."/>
            <person name="Rivas-Marin E."/>
            <person name="Kohn T."/>
            <person name="Peeters S.H."/>
            <person name="Heuer A."/>
            <person name="Rast P."/>
            <person name="Oberbeckmann S."/>
            <person name="Bunk B."/>
            <person name="Jeske O."/>
            <person name="Meyerdierks A."/>
            <person name="Storesund J.E."/>
            <person name="Kallscheuer N."/>
            <person name="Luecker S."/>
            <person name="Lage O.M."/>
            <person name="Pohl T."/>
            <person name="Merkel B.J."/>
            <person name="Hornburger P."/>
            <person name="Mueller R.-W."/>
            <person name="Bruemmer F."/>
            <person name="Labrenz M."/>
            <person name="Spormann A.M."/>
            <person name="Op den Camp H."/>
            <person name="Overmann J."/>
            <person name="Amann R."/>
            <person name="Jetten M.S.M."/>
            <person name="Mascher T."/>
            <person name="Medema M.H."/>
            <person name="Devos D.P."/>
            <person name="Kaster A.-K."/>
            <person name="Ovreas L."/>
            <person name="Rohde M."/>
            <person name="Galperin M.Y."/>
            <person name="Jogler C."/>
        </authorList>
    </citation>
    <scope>NUCLEOTIDE SEQUENCE [LARGE SCALE GENOMIC DNA]</scope>
    <source>
        <strain evidence="8">Pan97</strain>
    </source>
</reference>
<accession>A0A518C5W3</accession>
<evidence type="ECO:0000256" key="6">
    <source>
        <dbReference type="SAM" id="Phobius"/>
    </source>
</evidence>
<feature type="transmembrane region" description="Helical" evidence="6">
    <location>
        <begin position="279"/>
        <end position="300"/>
    </location>
</feature>
<dbReference type="Proteomes" id="UP000318626">
    <property type="component" value="Chromosome"/>
</dbReference>
<dbReference type="GO" id="GO:0022857">
    <property type="term" value="F:transmembrane transporter activity"/>
    <property type="evidence" value="ECO:0007669"/>
    <property type="project" value="InterPro"/>
</dbReference>
<keyword evidence="4 6" id="KW-1133">Transmembrane helix</keyword>
<proteinExistence type="predicted"/>
<dbReference type="Pfam" id="PF13520">
    <property type="entry name" value="AA_permease_2"/>
    <property type="match status" value="1"/>
</dbReference>
<evidence type="ECO:0000256" key="4">
    <source>
        <dbReference type="ARBA" id="ARBA00022989"/>
    </source>
</evidence>
<dbReference type="PANTHER" id="PTHR42770">
    <property type="entry name" value="AMINO ACID TRANSPORTER-RELATED"/>
    <property type="match status" value="1"/>
</dbReference>
<keyword evidence="2" id="KW-1003">Cell membrane</keyword>
<feature type="transmembrane region" description="Helical" evidence="6">
    <location>
        <begin position="377"/>
        <end position="398"/>
    </location>
</feature>
<dbReference type="InterPro" id="IPR050367">
    <property type="entry name" value="APC_superfamily"/>
</dbReference>
<keyword evidence="3 6" id="KW-0812">Transmembrane</keyword>
<feature type="transmembrane region" description="Helical" evidence="6">
    <location>
        <begin position="14"/>
        <end position="35"/>
    </location>
</feature>
<dbReference type="PANTHER" id="PTHR42770:SF11">
    <property type="entry name" value="INNER MEMBRANE TRANSPORT PROTEIN YBAT"/>
    <property type="match status" value="1"/>
</dbReference>
<dbReference type="OrthoDB" id="3181223at2"/>
<evidence type="ECO:0000256" key="5">
    <source>
        <dbReference type="ARBA" id="ARBA00023136"/>
    </source>
</evidence>
<organism evidence="7 8">
    <name type="scientific">Bremerella volcania</name>
    <dbReference type="NCBI Taxonomy" id="2527984"/>
    <lineage>
        <taxon>Bacteria</taxon>
        <taxon>Pseudomonadati</taxon>
        <taxon>Planctomycetota</taxon>
        <taxon>Planctomycetia</taxon>
        <taxon>Pirellulales</taxon>
        <taxon>Pirellulaceae</taxon>
        <taxon>Bremerella</taxon>
    </lineage>
</organism>
<dbReference type="RefSeq" id="WP_144971555.1">
    <property type="nucleotide sequence ID" value="NZ_CP036289.1"/>
</dbReference>
<sequence>MNATGTQKLGIPELLAMGIGGMIGGGIFSVLGMTVEIAGHAAPLAFAIGSLVALAAGYSYVKLALGFHSDGASFTYLERAFPKHPNVAGITGWAVVVGYVGTLALYAYTFGAYGAHLLGSAESPAVRMVLSAGVLLFFMVVNLRGVHASGVTEDLIVATKVILLGLFAIAGAFYIKQDHLVPVFEKGVSSVFVAGAMIFVAFEGFQLITNAVLETENPTRNIPRGIYGSIVVTSLIYIGVALVAVGNLTVEELTAAEEYALSVAAKPALGNAGQILVDIAALLATSSAINATAFGASRMMAEMATGKRMPAAFSFRSRADVPWVAVVALTGLAMVFTILGGLETIATFSSATFLLVSLGVSVANLRLRSRTNSKLSLILLGIGLMLTTLSLLITHLAANEPTTLFWLIGFFAAIAIVEIIFCQRECPTPTEKDDVDAT</sequence>
<evidence type="ECO:0000313" key="7">
    <source>
        <dbReference type="EMBL" id="QDU74607.1"/>
    </source>
</evidence>
<keyword evidence="5 6" id="KW-0472">Membrane</keyword>
<dbReference type="Gene3D" id="1.20.1740.10">
    <property type="entry name" value="Amino acid/polyamine transporter I"/>
    <property type="match status" value="1"/>
</dbReference>
<name>A0A518C5W3_9BACT</name>
<feature type="transmembrane region" description="Helical" evidence="6">
    <location>
        <begin position="321"/>
        <end position="339"/>
    </location>
</feature>
<keyword evidence="8" id="KW-1185">Reference proteome</keyword>
<feature type="transmembrane region" description="Helical" evidence="6">
    <location>
        <begin position="187"/>
        <end position="213"/>
    </location>
</feature>
<feature type="transmembrane region" description="Helical" evidence="6">
    <location>
        <begin position="41"/>
        <end position="61"/>
    </location>
</feature>
<dbReference type="GO" id="GO:0005886">
    <property type="term" value="C:plasma membrane"/>
    <property type="evidence" value="ECO:0007669"/>
    <property type="project" value="UniProtKB-SubCell"/>
</dbReference>
<dbReference type="PIRSF" id="PIRSF006060">
    <property type="entry name" value="AA_transporter"/>
    <property type="match status" value="1"/>
</dbReference>